<protein>
    <submittedName>
        <fullName evidence="4">EF-hand_2 domain-containing protein</fullName>
    </submittedName>
</protein>
<feature type="domain" description="EF-hand" evidence="1">
    <location>
        <begin position="17"/>
        <end position="72"/>
    </location>
</feature>
<dbReference type="STRING" id="42157.A0A182ES10"/>
<evidence type="ECO:0000313" key="3">
    <source>
        <dbReference type="Proteomes" id="UP000271087"/>
    </source>
</evidence>
<dbReference type="PANTHER" id="PTHR12268:SF27">
    <property type="entry name" value="DYSTROBREVIN, ISOFORM F"/>
    <property type="match status" value="1"/>
</dbReference>
<proteinExistence type="predicted"/>
<dbReference type="Pfam" id="PF09068">
    <property type="entry name" value="EF-hand_2"/>
    <property type="match status" value="1"/>
</dbReference>
<dbReference type="InterPro" id="IPR050774">
    <property type="entry name" value="KCMF1/Dystrophin"/>
</dbReference>
<accession>A0A182ES10</accession>
<dbReference type="GO" id="GO:0016010">
    <property type="term" value="C:dystrophin-associated glycoprotein complex"/>
    <property type="evidence" value="ECO:0007669"/>
    <property type="project" value="UniProtKB-ARBA"/>
</dbReference>
<evidence type="ECO:0000313" key="2">
    <source>
        <dbReference type="EMBL" id="VDM94655.1"/>
    </source>
</evidence>
<sequence>MDASTVNDAIVIELQMLIDEMRLQDFDSIRFATYRCACKLRFVQKKTNVHLVDIWNMIESFRENGLNALPITSQVTAFNSSSGDIALITIHM</sequence>
<organism evidence="4">
    <name type="scientific">Onchocerca ochengi</name>
    <name type="common">Filarial nematode worm</name>
    <dbReference type="NCBI Taxonomy" id="42157"/>
    <lineage>
        <taxon>Eukaryota</taxon>
        <taxon>Metazoa</taxon>
        <taxon>Ecdysozoa</taxon>
        <taxon>Nematoda</taxon>
        <taxon>Chromadorea</taxon>
        <taxon>Rhabditida</taxon>
        <taxon>Spirurina</taxon>
        <taxon>Spiruromorpha</taxon>
        <taxon>Filarioidea</taxon>
        <taxon>Onchocercidae</taxon>
        <taxon>Onchocerca</taxon>
    </lineage>
</organism>
<dbReference type="EMBL" id="UYRW01006891">
    <property type="protein sequence ID" value="VDM94655.1"/>
    <property type="molecule type" value="Genomic_DNA"/>
</dbReference>
<dbReference type="InterPro" id="IPR015153">
    <property type="entry name" value="EF-hand_dom_typ1"/>
</dbReference>
<evidence type="ECO:0000259" key="1">
    <source>
        <dbReference type="Pfam" id="PF09068"/>
    </source>
</evidence>
<dbReference type="GO" id="GO:0045202">
    <property type="term" value="C:synapse"/>
    <property type="evidence" value="ECO:0007669"/>
    <property type="project" value="TreeGrafter"/>
</dbReference>
<name>A0A182ES10_ONCOC</name>
<dbReference type="GO" id="GO:0099536">
    <property type="term" value="P:synaptic signaling"/>
    <property type="evidence" value="ECO:0007669"/>
    <property type="project" value="TreeGrafter"/>
</dbReference>
<dbReference type="AlphaFoldDB" id="A0A182ES10"/>
<reference evidence="2 3" key="2">
    <citation type="submission" date="2018-08" db="EMBL/GenBank/DDBJ databases">
        <authorList>
            <person name="Laetsch R D."/>
            <person name="Stevens L."/>
            <person name="Kumar S."/>
            <person name="Blaxter L. M."/>
        </authorList>
    </citation>
    <scope>NUCLEOTIDE SEQUENCE [LARGE SCALE GENOMIC DNA]</scope>
</reference>
<dbReference type="OrthoDB" id="6019271at2759"/>
<gene>
    <name evidence="2" type="ORF">NOO_LOCUS10928</name>
</gene>
<reference evidence="4" key="1">
    <citation type="submission" date="2016-06" db="UniProtKB">
        <authorList>
            <consortium name="WormBaseParasite"/>
        </authorList>
    </citation>
    <scope>IDENTIFICATION</scope>
</reference>
<dbReference type="PANTHER" id="PTHR12268">
    <property type="entry name" value="E3 UBIQUITIN-PROTEIN LIGASE KCMF1"/>
    <property type="match status" value="1"/>
</dbReference>
<dbReference type="Gene3D" id="6.10.140.70">
    <property type="match status" value="1"/>
</dbReference>
<dbReference type="WBParaSite" id="nOo.2.0.1.t10928-RA">
    <property type="protein sequence ID" value="nOo.2.0.1.t10928-RA"/>
    <property type="gene ID" value="nOo.2.0.1.g10928"/>
</dbReference>
<dbReference type="InterPro" id="IPR011992">
    <property type="entry name" value="EF-hand-dom_pair"/>
</dbReference>
<dbReference type="SUPFAM" id="SSF47473">
    <property type="entry name" value="EF-hand"/>
    <property type="match status" value="1"/>
</dbReference>
<evidence type="ECO:0000313" key="4">
    <source>
        <dbReference type="WBParaSite" id="nOo.2.0.1.t10928-RA"/>
    </source>
</evidence>
<keyword evidence="3" id="KW-1185">Reference proteome</keyword>
<dbReference type="Proteomes" id="UP000271087">
    <property type="component" value="Unassembled WGS sequence"/>
</dbReference>